<dbReference type="Pfam" id="PF12147">
    <property type="entry name" value="Methyltransf_20"/>
    <property type="match status" value="1"/>
</dbReference>
<dbReference type="Gene3D" id="3.40.50.150">
    <property type="entry name" value="Vaccinia Virus protein VP39"/>
    <property type="match status" value="1"/>
</dbReference>
<sequence length="553" mass="62506">MPQTGQLQHFVSHDNHQMIYRYFPARAPRGACGTPAIILFYRESDFSDKPSALMTTLGLEDYAFFALDFAGSDIMVESAEGASAISHEGYYFQQFIDHITAQYAIQVQDIAVISHGERAVVIAAWMTDYAPDIRSAIFYSPQFVLRKREAFSLKLKGMLKGRFRAYPAVRDLLYSSQRIFRSAFAWSAPTQFVVTKADREAGLGVLLNFYANLGSRTKELLLMPDAGYGCPEQDWGSMRDGQIKQFLVTHFAQMNIAPSLFNSHLRGATQDEYEKLRLPEKNVFKRMYWALNAFALRHVGKLSSGIRLGLETGFDSGASLEYIYENQPTGKNALGRVLDRYYLKNIGWHCTRMREKHVEELLSLAATRLAEQHQAVRLLDVAAGHGRYVLNAIEKIAQPIAHILMRDFELANVQQGNHLLAQKGLTDIALFEQGDAFSTDDLVTLPTDRTLAVVSGFYELFSDNNLVLTSLNGIADAMEEGGYLVYTTKLWNPKLALMARVLPSHKKGEFWLLRRRTQREIDQLVTHAGFAKITQRVDPWGMFSVTLAKKVRQ</sequence>
<keyword evidence="2" id="KW-0489">Methyltransferase</keyword>
<dbReference type="RefSeq" id="WP_342322765.1">
    <property type="nucleotide sequence ID" value="NZ_CP151800.1"/>
</dbReference>
<reference evidence="2 3" key="1">
    <citation type="submission" date="2024-04" db="EMBL/GenBank/DDBJ databases">
        <title>Kosakonia calanthae sp. nov., a halophilic bacterium isolated from leaves of Calanthe tiplacata.</title>
        <authorList>
            <person name="Wu P."/>
        </authorList>
    </citation>
    <scope>NUCLEOTIDE SEQUENCE [LARGE SCALE GENOMIC DNA]</scope>
    <source>
        <strain evidence="2 3">BYX6</strain>
    </source>
</reference>
<dbReference type="InterPro" id="IPR029058">
    <property type="entry name" value="AB_hydrolase_fold"/>
</dbReference>
<dbReference type="SUPFAM" id="SSF53474">
    <property type="entry name" value="alpha/beta-Hydrolases"/>
    <property type="match status" value="1"/>
</dbReference>
<dbReference type="GO" id="GO:0008168">
    <property type="term" value="F:methyltransferase activity"/>
    <property type="evidence" value="ECO:0007669"/>
    <property type="project" value="UniProtKB-KW"/>
</dbReference>
<dbReference type="SUPFAM" id="SSF53335">
    <property type="entry name" value="S-adenosyl-L-methionine-dependent methyltransferases"/>
    <property type="match status" value="1"/>
</dbReference>
<accession>A0ABZ3B4K5</accession>
<proteinExistence type="predicted"/>
<dbReference type="EC" id="2.1.1.-" evidence="2"/>
<dbReference type="GO" id="GO:0032259">
    <property type="term" value="P:methylation"/>
    <property type="evidence" value="ECO:0007669"/>
    <property type="project" value="UniProtKB-KW"/>
</dbReference>
<feature type="domain" description="Methyltransferase" evidence="1">
    <location>
        <begin position="243"/>
        <end position="550"/>
    </location>
</feature>
<dbReference type="InterPro" id="IPR029063">
    <property type="entry name" value="SAM-dependent_MTases_sf"/>
</dbReference>
<gene>
    <name evidence="2" type="ORF">AAEY27_21380</name>
</gene>
<dbReference type="EMBL" id="CP151800">
    <property type="protein sequence ID" value="WZV98144.1"/>
    <property type="molecule type" value="Genomic_DNA"/>
</dbReference>
<keyword evidence="3" id="KW-1185">Reference proteome</keyword>
<dbReference type="Proteomes" id="UP001466893">
    <property type="component" value="Chromosome"/>
</dbReference>
<organism evidence="2 3">
    <name type="scientific">Kosakonia calanthes</name>
    <dbReference type="NCBI Taxonomy" id="3139408"/>
    <lineage>
        <taxon>Bacteria</taxon>
        <taxon>Pseudomonadati</taxon>
        <taxon>Pseudomonadota</taxon>
        <taxon>Gammaproteobacteria</taxon>
        <taxon>Enterobacterales</taxon>
        <taxon>Enterobacteriaceae</taxon>
        <taxon>Kosakonia</taxon>
    </lineage>
</organism>
<name>A0ABZ3B4K5_9ENTR</name>
<dbReference type="InterPro" id="IPR022744">
    <property type="entry name" value="MeTrfase_dom_put"/>
</dbReference>
<dbReference type="Gene3D" id="3.40.50.1820">
    <property type="entry name" value="alpha/beta hydrolase"/>
    <property type="match status" value="1"/>
</dbReference>
<protein>
    <submittedName>
        <fullName evidence="2">Class I SAM-dependent methyltransferase family protein</fullName>
        <ecNumber evidence="2">2.1.1.-</ecNumber>
    </submittedName>
</protein>
<evidence type="ECO:0000313" key="2">
    <source>
        <dbReference type="EMBL" id="WZV98144.1"/>
    </source>
</evidence>
<evidence type="ECO:0000313" key="3">
    <source>
        <dbReference type="Proteomes" id="UP001466893"/>
    </source>
</evidence>
<evidence type="ECO:0000259" key="1">
    <source>
        <dbReference type="Pfam" id="PF12147"/>
    </source>
</evidence>
<keyword evidence="2" id="KW-0808">Transferase</keyword>